<dbReference type="AlphaFoldDB" id="A0A0W0GFS2"/>
<accession>A0A0W0GFS2</accession>
<dbReference type="EMBL" id="LATX01000021">
    <property type="protein sequence ID" value="KTB47396.1"/>
    <property type="molecule type" value="Genomic_DNA"/>
</dbReference>
<evidence type="ECO:0000313" key="2">
    <source>
        <dbReference type="Proteomes" id="UP000054988"/>
    </source>
</evidence>
<evidence type="ECO:0000313" key="1">
    <source>
        <dbReference type="EMBL" id="KTB47396.1"/>
    </source>
</evidence>
<name>A0A0W0GFS2_MONRR</name>
<gene>
    <name evidence="1" type="ORF">WG66_26</name>
</gene>
<dbReference type="Proteomes" id="UP000054988">
    <property type="component" value="Unassembled WGS sequence"/>
</dbReference>
<reference evidence="1 2" key="1">
    <citation type="submission" date="2015-12" db="EMBL/GenBank/DDBJ databases">
        <title>Draft genome sequence of Moniliophthora roreri, the causal agent of frosty pod rot of cacao.</title>
        <authorList>
            <person name="Aime M.C."/>
            <person name="Diaz-Valderrama J.R."/>
            <person name="Kijpornyongpan T."/>
            <person name="Phillips-Mora W."/>
        </authorList>
    </citation>
    <scope>NUCLEOTIDE SEQUENCE [LARGE SCALE GENOMIC DNA]</scope>
    <source>
        <strain evidence="1 2">MCA 2952</strain>
    </source>
</reference>
<comment type="caution">
    <text evidence="1">The sequence shown here is derived from an EMBL/GenBank/DDBJ whole genome shotgun (WGS) entry which is preliminary data.</text>
</comment>
<organism evidence="1 2">
    <name type="scientific">Moniliophthora roreri</name>
    <name type="common">Frosty pod rot fungus</name>
    <name type="synonym">Monilia roreri</name>
    <dbReference type="NCBI Taxonomy" id="221103"/>
    <lineage>
        <taxon>Eukaryota</taxon>
        <taxon>Fungi</taxon>
        <taxon>Dikarya</taxon>
        <taxon>Basidiomycota</taxon>
        <taxon>Agaricomycotina</taxon>
        <taxon>Agaricomycetes</taxon>
        <taxon>Agaricomycetidae</taxon>
        <taxon>Agaricales</taxon>
        <taxon>Marasmiineae</taxon>
        <taxon>Marasmiaceae</taxon>
        <taxon>Moniliophthora</taxon>
    </lineage>
</organism>
<sequence length="130" mass="14963">MEALVKKGASIQKLLRKAWEENLLGESEGQFMQAWRKYHEDIENIKLSSTQAPDSRTHLTAWIRFQWCQLRAIDACYTGLQNLSALITLKTETEKKNRRYFIPVDAYSSGVYMPNTADSFQDPVNTESAE</sequence>
<protein>
    <submittedName>
        <fullName evidence="1">Uncharacterized protein</fullName>
    </submittedName>
</protein>
<proteinExistence type="predicted"/>